<evidence type="ECO:0000313" key="2">
    <source>
        <dbReference type="EMBL" id="TVV72365.1"/>
    </source>
</evidence>
<keyword evidence="1" id="KW-1133">Transmembrane helix</keyword>
<dbReference type="Proteomes" id="UP000318681">
    <property type="component" value="Unassembled WGS sequence"/>
</dbReference>
<dbReference type="EMBL" id="VNIM01000066">
    <property type="protein sequence ID" value="TVV72365.1"/>
    <property type="molecule type" value="Genomic_DNA"/>
</dbReference>
<reference evidence="2 3" key="1">
    <citation type="submission" date="2019-07" db="EMBL/GenBank/DDBJ databases">
        <title>Sphingomonas solaris sp. nov., isolated from a solar panel from Boston, Massachusetts.</title>
        <authorList>
            <person name="Tanner K."/>
            <person name="Pascual J."/>
            <person name="Mancuso C."/>
            <person name="Pereto J."/>
            <person name="Khalil A."/>
            <person name="Vilanova C."/>
        </authorList>
    </citation>
    <scope>NUCLEOTIDE SEQUENCE [LARGE SCALE GENOMIC DNA]</scope>
    <source>
        <strain evidence="2 3">R4DWN</strain>
    </source>
</reference>
<evidence type="ECO:0000256" key="1">
    <source>
        <dbReference type="SAM" id="Phobius"/>
    </source>
</evidence>
<keyword evidence="3" id="KW-1185">Reference proteome</keyword>
<organism evidence="2 3">
    <name type="scientific">Alterirhizorhabdus solaris</name>
    <dbReference type="NCBI Taxonomy" id="2529389"/>
    <lineage>
        <taxon>Bacteria</taxon>
        <taxon>Pseudomonadati</taxon>
        <taxon>Pseudomonadota</taxon>
        <taxon>Alphaproteobacteria</taxon>
        <taxon>Sphingomonadales</taxon>
        <taxon>Rhizorhabdaceae</taxon>
        <taxon>Alterirhizorhabdus</taxon>
    </lineage>
</organism>
<keyword evidence="1" id="KW-0812">Transmembrane</keyword>
<dbReference type="Pfam" id="PF10617">
    <property type="entry name" value="DUF2474"/>
    <property type="match status" value="1"/>
</dbReference>
<keyword evidence="1" id="KW-0472">Membrane</keyword>
<dbReference type="AlphaFoldDB" id="A0A558QZ35"/>
<evidence type="ECO:0000313" key="3">
    <source>
        <dbReference type="Proteomes" id="UP000318681"/>
    </source>
</evidence>
<dbReference type="RefSeq" id="WP_145153560.1">
    <property type="nucleotide sequence ID" value="NZ_VNIM01000066.1"/>
</dbReference>
<gene>
    <name evidence="2" type="ORF">FOY91_14755</name>
</gene>
<sequence>MSVRTLGRRIGWFAGVWFMGVAALFLAAMLIRLAVGH</sequence>
<comment type="caution">
    <text evidence="2">The sequence shown here is derived from an EMBL/GenBank/DDBJ whole genome shotgun (WGS) entry which is preliminary data.</text>
</comment>
<accession>A0A558QZ35</accession>
<name>A0A558QZ35_9SPHN</name>
<feature type="transmembrane region" description="Helical" evidence="1">
    <location>
        <begin position="12"/>
        <end position="35"/>
    </location>
</feature>
<protein>
    <submittedName>
        <fullName evidence="2">DUF2474 family protein</fullName>
    </submittedName>
</protein>
<proteinExistence type="predicted"/>
<dbReference type="OrthoDB" id="6199137at2"/>
<dbReference type="InterPro" id="IPR018895">
    <property type="entry name" value="DUF2474"/>
</dbReference>